<keyword evidence="6 12" id="KW-0028">Amino-acid biosynthesis</keyword>
<dbReference type="GO" id="GO:0005829">
    <property type="term" value="C:cytosol"/>
    <property type="evidence" value="ECO:0007669"/>
    <property type="project" value="TreeGrafter"/>
</dbReference>
<dbReference type="InterPro" id="IPR002220">
    <property type="entry name" value="DapA-like"/>
</dbReference>
<evidence type="ECO:0000256" key="9">
    <source>
        <dbReference type="ARBA" id="ARBA00023239"/>
    </source>
</evidence>
<evidence type="ECO:0000256" key="6">
    <source>
        <dbReference type="ARBA" id="ARBA00022605"/>
    </source>
</evidence>
<dbReference type="EMBL" id="RXOC01000003">
    <property type="protein sequence ID" value="RXF71199.1"/>
    <property type="molecule type" value="Genomic_DNA"/>
</dbReference>
<keyword evidence="5 12" id="KW-0963">Cytoplasm</keyword>
<evidence type="ECO:0000256" key="3">
    <source>
        <dbReference type="ARBA" id="ARBA00007592"/>
    </source>
</evidence>
<feature type="site" description="L-lysine inhibitor binding; via carbonyl oxygen" evidence="16">
    <location>
        <position position="51"/>
    </location>
</feature>
<evidence type="ECO:0000256" key="4">
    <source>
        <dbReference type="ARBA" id="ARBA00012086"/>
    </source>
</evidence>
<evidence type="ECO:0000256" key="2">
    <source>
        <dbReference type="ARBA" id="ARBA00005120"/>
    </source>
</evidence>
<dbReference type="GO" id="GO:0008840">
    <property type="term" value="F:4-hydroxy-tetrahydrodipicolinate synthase activity"/>
    <property type="evidence" value="ECO:0007669"/>
    <property type="project" value="UniProtKB-UniRule"/>
</dbReference>
<reference evidence="17 18" key="1">
    <citation type="submission" date="2018-12" db="EMBL/GenBank/DDBJ databases">
        <title>The Draft Genome Sequence of the Soil Bacterium Pedobacter tournemirensis R1.</title>
        <authorList>
            <person name="He J."/>
        </authorList>
    </citation>
    <scope>NUCLEOTIDE SEQUENCE [LARGE SCALE GENOMIC DNA]</scope>
    <source>
        <strain evidence="17 18">R1</strain>
    </source>
</reference>
<dbReference type="RefSeq" id="WP_128768445.1">
    <property type="nucleotide sequence ID" value="NZ_RXOC01000003.1"/>
</dbReference>
<dbReference type="Gene3D" id="3.20.20.70">
    <property type="entry name" value="Aldolase class I"/>
    <property type="match status" value="1"/>
</dbReference>
<feature type="binding site" evidence="12 15">
    <location>
        <position position="47"/>
    </location>
    <ligand>
        <name>pyruvate</name>
        <dbReference type="ChEBI" id="CHEBI:15361"/>
    </ligand>
</feature>
<feature type="site" description="L-lysine inhibitor binding" evidence="16">
    <location>
        <position position="82"/>
    </location>
</feature>
<keyword evidence="7 12" id="KW-0220">Diaminopimelate biosynthesis</keyword>
<feature type="site" description="Part of a proton relay during catalysis" evidence="12 16">
    <location>
        <position position="109"/>
    </location>
</feature>
<name>A0A4Q0ME14_9SPHI</name>
<proteinExistence type="inferred from homology"/>
<evidence type="ECO:0000256" key="8">
    <source>
        <dbReference type="ARBA" id="ARBA00023154"/>
    </source>
</evidence>
<feature type="active site" description="Schiff-base intermediate with substrate" evidence="12 14">
    <location>
        <position position="164"/>
    </location>
</feature>
<sequence length="292" mass="31457">MNKFYGTGVAMITPFNADGSIDFDGLKNLINFQIEGGVEYLVSLGTTGESATLSKDEKKAVWEFTAETVAGRVPLVAGIGGNATSEVTKSIKKFNTQGYDAILSVSPYYNKPIQEGIYQHYKAIAEVSPLPVILYNVPGRTGSNIAADTTLRLASDFKNIIAIKEASGNFEQFNIVLRDKPEDFLFISGDDPLTLPLIALGAAGVISVAGNALPGLCSNMVRLCLQKKFNEALPIHFRLTNFLKLLFCDGSPGGIKAALKHLNICSDTLRLPLVGVGEATREKIALELEKLK</sequence>
<keyword evidence="9 12" id="KW-0456">Lyase</keyword>
<keyword evidence="10 12" id="KW-0704">Schiff base</keyword>
<comment type="catalytic activity">
    <reaction evidence="11 12">
        <text>L-aspartate 4-semialdehyde + pyruvate = (2S,4S)-4-hydroxy-2,3,4,5-tetrahydrodipicolinate + H2O + H(+)</text>
        <dbReference type="Rhea" id="RHEA:34171"/>
        <dbReference type="ChEBI" id="CHEBI:15361"/>
        <dbReference type="ChEBI" id="CHEBI:15377"/>
        <dbReference type="ChEBI" id="CHEBI:15378"/>
        <dbReference type="ChEBI" id="CHEBI:67139"/>
        <dbReference type="ChEBI" id="CHEBI:537519"/>
        <dbReference type="EC" id="4.3.3.7"/>
    </reaction>
</comment>
<dbReference type="PANTHER" id="PTHR12128">
    <property type="entry name" value="DIHYDRODIPICOLINATE SYNTHASE"/>
    <property type="match status" value="1"/>
</dbReference>
<accession>A0A4Q0ME14</accession>
<evidence type="ECO:0000313" key="17">
    <source>
        <dbReference type="EMBL" id="RXF71199.1"/>
    </source>
</evidence>
<evidence type="ECO:0000256" key="15">
    <source>
        <dbReference type="PIRSR" id="PIRSR001365-2"/>
    </source>
</evidence>
<organism evidence="17 18">
    <name type="scientific">Arcticibacter tournemirensis</name>
    <dbReference type="NCBI Taxonomy" id="699437"/>
    <lineage>
        <taxon>Bacteria</taxon>
        <taxon>Pseudomonadati</taxon>
        <taxon>Bacteroidota</taxon>
        <taxon>Sphingobacteriia</taxon>
        <taxon>Sphingobacteriales</taxon>
        <taxon>Sphingobacteriaceae</taxon>
        <taxon>Arcticibacter</taxon>
    </lineage>
</organism>
<dbReference type="UniPathway" id="UPA00034">
    <property type="reaction ID" value="UER00017"/>
</dbReference>
<comment type="function">
    <text evidence="1 12">Catalyzes the condensation of (S)-aspartate-beta-semialdehyde [(S)-ASA] and pyruvate to 4-hydroxy-tetrahydrodipicolinate (HTPA).</text>
</comment>
<evidence type="ECO:0000256" key="13">
    <source>
        <dbReference type="PIRNR" id="PIRNR001365"/>
    </source>
</evidence>
<evidence type="ECO:0000313" key="18">
    <source>
        <dbReference type="Proteomes" id="UP000290848"/>
    </source>
</evidence>
<dbReference type="NCBIfam" id="TIGR00674">
    <property type="entry name" value="dapA"/>
    <property type="match status" value="1"/>
</dbReference>
<evidence type="ECO:0000256" key="1">
    <source>
        <dbReference type="ARBA" id="ARBA00003294"/>
    </source>
</evidence>
<dbReference type="PRINTS" id="PR00146">
    <property type="entry name" value="DHPICSNTHASE"/>
</dbReference>
<evidence type="ECO:0000256" key="16">
    <source>
        <dbReference type="PIRSR" id="PIRSR001365-3"/>
    </source>
</evidence>
<dbReference type="CDD" id="cd00950">
    <property type="entry name" value="DHDPS"/>
    <property type="match status" value="1"/>
</dbReference>
<evidence type="ECO:0000256" key="5">
    <source>
        <dbReference type="ARBA" id="ARBA00022490"/>
    </source>
</evidence>
<dbReference type="Pfam" id="PF00701">
    <property type="entry name" value="DHDPS"/>
    <property type="match status" value="1"/>
</dbReference>
<dbReference type="InterPro" id="IPR005263">
    <property type="entry name" value="DapA"/>
</dbReference>
<protein>
    <recommendedName>
        <fullName evidence="4 12">4-hydroxy-tetrahydrodipicolinate synthase</fullName>
        <shortName evidence="12">HTPA synthase</shortName>
        <ecNumber evidence="4 12">4.3.3.7</ecNumber>
    </recommendedName>
</protein>
<dbReference type="GO" id="GO:0009089">
    <property type="term" value="P:lysine biosynthetic process via diaminopimelate"/>
    <property type="evidence" value="ECO:0007669"/>
    <property type="project" value="UniProtKB-UniRule"/>
</dbReference>
<evidence type="ECO:0000256" key="12">
    <source>
        <dbReference type="HAMAP-Rule" id="MF_00418"/>
    </source>
</evidence>
<feature type="active site" description="Proton donor/acceptor" evidence="12 14">
    <location>
        <position position="135"/>
    </location>
</feature>
<evidence type="ECO:0000256" key="11">
    <source>
        <dbReference type="ARBA" id="ARBA00047836"/>
    </source>
</evidence>
<dbReference type="EC" id="4.3.3.7" evidence="4 12"/>
<feature type="site" description="Part of a proton relay during catalysis" evidence="12 16">
    <location>
        <position position="46"/>
    </location>
</feature>
<feature type="binding site" evidence="12 15">
    <location>
        <position position="206"/>
    </location>
    <ligand>
        <name>pyruvate</name>
        <dbReference type="ChEBI" id="CHEBI:15361"/>
    </ligand>
</feature>
<dbReference type="InterPro" id="IPR020625">
    <property type="entry name" value="Schiff_base-form_aldolases_AS"/>
</dbReference>
<dbReference type="HAMAP" id="MF_00418">
    <property type="entry name" value="DapA"/>
    <property type="match status" value="1"/>
</dbReference>
<dbReference type="PANTHER" id="PTHR12128:SF66">
    <property type="entry name" value="4-HYDROXY-2-OXOGLUTARATE ALDOLASE, MITOCHONDRIAL"/>
    <property type="match status" value="1"/>
</dbReference>
<gene>
    <name evidence="12" type="primary">dapA</name>
    <name evidence="17" type="ORF">EKH83_05755</name>
</gene>
<dbReference type="Proteomes" id="UP000290848">
    <property type="component" value="Unassembled WGS sequence"/>
</dbReference>
<dbReference type="GO" id="GO:0019877">
    <property type="term" value="P:diaminopimelate biosynthetic process"/>
    <property type="evidence" value="ECO:0007669"/>
    <property type="project" value="UniProtKB-UniRule"/>
</dbReference>
<evidence type="ECO:0000256" key="14">
    <source>
        <dbReference type="PIRSR" id="PIRSR001365-1"/>
    </source>
</evidence>
<comment type="caution">
    <text evidence="12">Was originally thought to be a dihydrodipicolinate synthase (DHDPS), catalyzing the condensation of (S)-aspartate-beta-semialdehyde [(S)-ASA] and pyruvate to dihydrodipicolinate (DHDP). However, it was shown in E.coli that the product of the enzymatic reaction is not dihydrodipicolinate but in fact (4S)-4-hydroxy-2,3,4,5-tetrahydro-(2S)-dipicolinic acid (HTPA), and that the consecutive dehydration reaction leading to DHDP is not spontaneous but catalyzed by DapB.</text>
</comment>
<feature type="site" description="L-lysine inhibitor binding" evidence="16">
    <location>
        <position position="108"/>
    </location>
</feature>
<comment type="subcellular location">
    <subcellularLocation>
        <location evidence="12">Cytoplasm</location>
    </subcellularLocation>
</comment>
<evidence type="ECO:0000256" key="10">
    <source>
        <dbReference type="ARBA" id="ARBA00023270"/>
    </source>
</evidence>
<dbReference type="PIRSF" id="PIRSF001365">
    <property type="entry name" value="DHDPS"/>
    <property type="match status" value="1"/>
</dbReference>
<dbReference type="AlphaFoldDB" id="A0A4Q0ME14"/>
<comment type="caution">
    <text evidence="17">The sequence shown here is derived from an EMBL/GenBank/DDBJ whole genome shotgun (WGS) entry which is preliminary data.</text>
</comment>
<dbReference type="SMART" id="SM01130">
    <property type="entry name" value="DHDPS"/>
    <property type="match status" value="1"/>
</dbReference>
<keyword evidence="8 12" id="KW-0457">Lysine biosynthesis</keyword>
<comment type="similarity">
    <text evidence="3 12 13">Belongs to the DapA family.</text>
</comment>
<comment type="pathway">
    <text evidence="2 12">Amino-acid biosynthesis; L-lysine biosynthesis via DAP pathway; (S)-tetrahydrodipicolinate from L-aspartate: step 3/4.</text>
</comment>
<dbReference type="SUPFAM" id="SSF51569">
    <property type="entry name" value="Aldolase"/>
    <property type="match status" value="1"/>
</dbReference>
<dbReference type="PROSITE" id="PS00666">
    <property type="entry name" value="DHDPS_2"/>
    <property type="match status" value="1"/>
</dbReference>
<comment type="subunit">
    <text evidence="12">Homotetramer; dimer of dimers.</text>
</comment>
<evidence type="ECO:0000256" key="7">
    <source>
        <dbReference type="ARBA" id="ARBA00022915"/>
    </source>
</evidence>
<dbReference type="InterPro" id="IPR013785">
    <property type="entry name" value="Aldolase_TIM"/>
</dbReference>
<feature type="site" description="L-lysine inhibitor binding" evidence="16">
    <location>
        <position position="86"/>
    </location>
</feature>